<dbReference type="Gene3D" id="3.50.50.60">
    <property type="entry name" value="FAD/NAD(P)-binding domain"/>
    <property type="match status" value="1"/>
</dbReference>
<accession>A0ABZ1D8S2</accession>
<evidence type="ECO:0000259" key="1">
    <source>
        <dbReference type="Pfam" id="PF01266"/>
    </source>
</evidence>
<dbReference type="PANTHER" id="PTHR13847:SF260">
    <property type="entry name" value="FAD DEPENDENT OXIDOREDUCTASE DOMAIN-CONTAINING PROTEIN"/>
    <property type="match status" value="1"/>
</dbReference>
<dbReference type="GeneID" id="87959608"/>
<dbReference type="PANTHER" id="PTHR13847">
    <property type="entry name" value="SARCOSINE DEHYDROGENASE-RELATED"/>
    <property type="match status" value="1"/>
</dbReference>
<keyword evidence="3" id="KW-1185">Reference proteome</keyword>
<sequence length="502" mass="55067">MSTFPQPWISTVSHWQATNRGPTSLYLHNSEADLPTTADVVIIGGGMMGSALSYNLTRPGAYGDGKKIVCVEAKDVASGASGRNGGHVGPSTYYGWNLHQQPYPLGLGCSAEEATRIMQNERDNLDLVESIVKKEDLDVDFWRGELIETHHSAEETEESKRQYEAWLQARKDYGFTSDHDTRFVDERTEATELSRFKGVTSIHIRPAGSVHSHKLATALMQCAIDSTAADFSFYSWTPVSGFPEEVAGGDWLVKTSKGNIQAKKVILCTNAHTPNFFPKDDPLHTHIQPKRSHCALITPPPTYSGAQALKNTYNMSDDHYLVQTPMGGIVIGGGLPGLVRDDKFKAEDSFGQIDDSEAGIDPAYKEHYNNYLKDNFIGWGPEGYGEGLTRIWVGILSTVKDGVPLVGEVPGKKGVLLNAGFAGHGMSRIFTVARAYENILRTGTWDENLLPRSFELTSERLQSVLKAQQAFEAKNGTGKITDSEGVIYETKTTEKAGKCVIQ</sequence>
<evidence type="ECO:0000313" key="3">
    <source>
        <dbReference type="Proteomes" id="UP001329825"/>
    </source>
</evidence>
<dbReference type="SUPFAM" id="SSF51905">
    <property type="entry name" value="FAD/NAD(P)-binding domain"/>
    <property type="match status" value="1"/>
</dbReference>
<reference evidence="2 3" key="1">
    <citation type="submission" date="2024-01" db="EMBL/GenBank/DDBJ databases">
        <title>Comparative genomics of Cryptococcus and Kwoniella reveals pathogenesis evolution and contrasting modes of karyotype evolution via chromosome fusion or intercentromeric recombination.</title>
        <authorList>
            <person name="Coelho M.A."/>
            <person name="David-Palma M."/>
            <person name="Shea T."/>
            <person name="Bowers K."/>
            <person name="McGinley-Smith S."/>
            <person name="Mohammad A.W."/>
            <person name="Gnirke A."/>
            <person name="Yurkov A.M."/>
            <person name="Nowrousian M."/>
            <person name="Sun S."/>
            <person name="Cuomo C.A."/>
            <person name="Heitman J."/>
        </authorList>
    </citation>
    <scope>NUCLEOTIDE SEQUENCE [LARGE SCALE GENOMIC DNA]</scope>
    <source>
        <strain evidence="2">CBS 11374</strain>
    </source>
</reference>
<dbReference type="InterPro" id="IPR006076">
    <property type="entry name" value="FAD-dep_OxRdtase"/>
</dbReference>
<dbReference type="InterPro" id="IPR036188">
    <property type="entry name" value="FAD/NAD-bd_sf"/>
</dbReference>
<gene>
    <name evidence="2" type="ORF">IL334_007478</name>
</gene>
<proteinExistence type="predicted"/>
<feature type="domain" description="FAD dependent oxidoreductase" evidence="1">
    <location>
        <begin position="39"/>
        <end position="434"/>
    </location>
</feature>
<protein>
    <recommendedName>
        <fullName evidence="1">FAD dependent oxidoreductase domain-containing protein</fullName>
    </recommendedName>
</protein>
<dbReference type="EMBL" id="CP141891">
    <property type="protein sequence ID" value="WRT70480.1"/>
    <property type="molecule type" value="Genomic_DNA"/>
</dbReference>
<dbReference type="Proteomes" id="UP001329825">
    <property type="component" value="Chromosome 11"/>
</dbReference>
<organism evidence="2 3">
    <name type="scientific">Kwoniella shivajii</name>
    <dbReference type="NCBI Taxonomy" id="564305"/>
    <lineage>
        <taxon>Eukaryota</taxon>
        <taxon>Fungi</taxon>
        <taxon>Dikarya</taxon>
        <taxon>Basidiomycota</taxon>
        <taxon>Agaricomycotina</taxon>
        <taxon>Tremellomycetes</taxon>
        <taxon>Tremellales</taxon>
        <taxon>Cryptococcaceae</taxon>
        <taxon>Kwoniella</taxon>
    </lineage>
</organism>
<dbReference type="Pfam" id="PF01266">
    <property type="entry name" value="DAO"/>
    <property type="match status" value="1"/>
</dbReference>
<name>A0ABZ1D8S2_9TREE</name>
<dbReference type="RefSeq" id="XP_062795219.1">
    <property type="nucleotide sequence ID" value="XM_062939168.1"/>
</dbReference>
<dbReference type="Gene3D" id="3.30.9.10">
    <property type="entry name" value="D-Amino Acid Oxidase, subunit A, domain 2"/>
    <property type="match status" value="1"/>
</dbReference>
<evidence type="ECO:0000313" key="2">
    <source>
        <dbReference type="EMBL" id="WRT70480.1"/>
    </source>
</evidence>